<feature type="transmembrane region" description="Helical" evidence="6">
    <location>
        <begin position="172"/>
        <end position="191"/>
    </location>
</feature>
<feature type="transmembrane region" description="Helical" evidence="6">
    <location>
        <begin position="100"/>
        <end position="121"/>
    </location>
</feature>
<protein>
    <recommendedName>
        <fullName evidence="6">Protein YIP</fullName>
    </recommendedName>
</protein>
<organism evidence="8 9">
    <name type="scientific">Hydnum rufescens UP504</name>
    <dbReference type="NCBI Taxonomy" id="1448309"/>
    <lineage>
        <taxon>Eukaryota</taxon>
        <taxon>Fungi</taxon>
        <taxon>Dikarya</taxon>
        <taxon>Basidiomycota</taxon>
        <taxon>Agaricomycotina</taxon>
        <taxon>Agaricomycetes</taxon>
        <taxon>Cantharellales</taxon>
        <taxon>Hydnaceae</taxon>
        <taxon>Hydnum</taxon>
    </lineage>
</organism>
<dbReference type="InterPro" id="IPR039765">
    <property type="entry name" value="Yip5/YIPF1/YIPF2"/>
</dbReference>
<feature type="transmembrane region" description="Helical" evidence="6">
    <location>
        <begin position="198"/>
        <end position="217"/>
    </location>
</feature>
<keyword evidence="9" id="KW-1185">Reference proteome</keyword>
<feature type="transmembrane region" description="Helical" evidence="6">
    <location>
        <begin position="229"/>
        <end position="250"/>
    </location>
</feature>
<evidence type="ECO:0000256" key="6">
    <source>
        <dbReference type="RuleBase" id="RU361264"/>
    </source>
</evidence>
<dbReference type="GO" id="GO:0031267">
    <property type="term" value="F:small GTPase binding"/>
    <property type="evidence" value="ECO:0007669"/>
    <property type="project" value="InterPro"/>
</dbReference>
<gene>
    <name evidence="8" type="ORF">BS47DRAFT_1376095</name>
</gene>
<proteinExistence type="inferred from homology"/>
<evidence type="ECO:0000313" key="9">
    <source>
        <dbReference type="Proteomes" id="UP000886523"/>
    </source>
</evidence>
<dbReference type="AlphaFoldDB" id="A0A9P6B1J2"/>
<dbReference type="OrthoDB" id="10256463at2759"/>
<comment type="subcellular location">
    <subcellularLocation>
        <location evidence="6">Golgi apparatus membrane</location>
        <topology evidence="6">Multi-pass membrane protein</topology>
    </subcellularLocation>
    <subcellularLocation>
        <location evidence="1">Membrane</location>
        <topology evidence="1">Multi-pass membrane protein</topology>
    </subcellularLocation>
</comment>
<reference evidence="8" key="1">
    <citation type="journal article" date="2020" name="Nat. Commun.">
        <title>Large-scale genome sequencing of mycorrhizal fungi provides insights into the early evolution of symbiotic traits.</title>
        <authorList>
            <person name="Miyauchi S."/>
            <person name="Kiss E."/>
            <person name="Kuo A."/>
            <person name="Drula E."/>
            <person name="Kohler A."/>
            <person name="Sanchez-Garcia M."/>
            <person name="Morin E."/>
            <person name="Andreopoulos B."/>
            <person name="Barry K.W."/>
            <person name="Bonito G."/>
            <person name="Buee M."/>
            <person name="Carver A."/>
            <person name="Chen C."/>
            <person name="Cichocki N."/>
            <person name="Clum A."/>
            <person name="Culley D."/>
            <person name="Crous P.W."/>
            <person name="Fauchery L."/>
            <person name="Girlanda M."/>
            <person name="Hayes R.D."/>
            <person name="Keri Z."/>
            <person name="LaButti K."/>
            <person name="Lipzen A."/>
            <person name="Lombard V."/>
            <person name="Magnuson J."/>
            <person name="Maillard F."/>
            <person name="Murat C."/>
            <person name="Nolan M."/>
            <person name="Ohm R.A."/>
            <person name="Pangilinan J."/>
            <person name="Pereira M.F."/>
            <person name="Perotto S."/>
            <person name="Peter M."/>
            <person name="Pfister S."/>
            <person name="Riley R."/>
            <person name="Sitrit Y."/>
            <person name="Stielow J.B."/>
            <person name="Szollosi G."/>
            <person name="Zifcakova L."/>
            <person name="Stursova M."/>
            <person name="Spatafora J.W."/>
            <person name="Tedersoo L."/>
            <person name="Vaario L.M."/>
            <person name="Yamada A."/>
            <person name="Yan M."/>
            <person name="Wang P."/>
            <person name="Xu J."/>
            <person name="Bruns T."/>
            <person name="Baldrian P."/>
            <person name="Vilgalys R."/>
            <person name="Dunand C."/>
            <person name="Henrissat B."/>
            <person name="Grigoriev I.V."/>
            <person name="Hibbett D."/>
            <person name="Nagy L.G."/>
            <person name="Martin F.M."/>
        </authorList>
    </citation>
    <scope>NUCLEOTIDE SEQUENCE</scope>
    <source>
        <strain evidence="8">UP504</strain>
    </source>
</reference>
<feature type="domain" description="Yip1" evidence="7">
    <location>
        <begin position="84"/>
        <end position="244"/>
    </location>
</feature>
<dbReference type="PANTHER" id="PTHR12822:SF2">
    <property type="entry name" value="PROTEIN YIPF"/>
    <property type="match status" value="1"/>
</dbReference>
<name>A0A9P6B1J2_9AGAM</name>
<evidence type="ECO:0000256" key="3">
    <source>
        <dbReference type="ARBA" id="ARBA00022692"/>
    </source>
</evidence>
<dbReference type="Proteomes" id="UP000886523">
    <property type="component" value="Unassembled WGS sequence"/>
</dbReference>
<evidence type="ECO:0000256" key="1">
    <source>
        <dbReference type="ARBA" id="ARBA00004141"/>
    </source>
</evidence>
<evidence type="ECO:0000313" key="8">
    <source>
        <dbReference type="EMBL" id="KAF9515974.1"/>
    </source>
</evidence>
<dbReference type="InterPro" id="IPR006977">
    <property type="entry name" value="Yip1_dom"/>
</dbReference>
<dbReference type="GO" id="GO:0000139">
    <property type="term" value="C:Golgi membrane"/>
    <property type="evidence" value="ECO:0007669"/>
    <property type="project" value="UniProtKB-SubCell"/>
</dbReference>
<keyword evidence="3 6" id="KW-0812">Transmembrane</keyword>
<dbReference type="PANTHER" id="PTHR12822">
    <property type="entry name" value="PROTEIN YIPF"/>
    <property type="match status" value="1"/>
</dbReference>
<evidence type="ECO:0000256" key="4">
    <source>
        <dbReference type="ARBA" id="ARBA00022989"/>
    </source>
</evidence>
<comment type="similarity">
    <text evidence="2 6">Belongs to the YIP1 family.</text>
</comment>
<feature type="transmembrane region" description="Helical" evidence="6">
    <location>
        <begin position="133"/>
        <end position="157"/>
    </location>
</feature>
<dbReference type="EMBL" id="MU128944">
    <property type="protein sequence ID" value="KAF9515974.1"/>
    <property type="molecule type" value="Genomic_DNA"/>
</dbReference>
<sequence>MSTYQVLETDEGPEFDSRYAAFLTPDHEGTPDPLTWIAIAGPAYVRSEGGPSPFWTVEYYRKYFDVDTKTVLSRCYHTLIPREDYVSVILQSNPDLYGPFWTLTTVIFSLFVFSSLASSISSYLSSTPWDYDFTLLSVAVGIVYAYGMGVPVGLWAVLKYLGVSEWGLLDALAVWGYGMTVWIPVALLCIIPSEILRWTLAGIACCLSGFFLVRNLYPVLVMAEAKATRLLVVLIALLHIGIALSFKLVFFSYKIVKSDGSLPLDGGTRP</sequence>
<dbReference type="GO" id="GO:0016192">
    <property type="term" value="P:vesicle-mediated transport"/>
    <property type="evidence" value="ECO:0007669"/>
    <property type="project" value="InterPro"/>
</dbReference>
<evidence type="ECO:0000256" key="5">
    <source>
        <dbReference type="ARBA" id="ARBA00023136"/>
    </source>
</evidence>
<keyword evidence="4 6" id="KW-1133">Transmembrane helix</keyword>
<accession>A0A9P6B1J2</accession>
<keyword evidence="5 6" id="KW-0472">Membrane</keyword>
<dbReference type="Pfam" id="PF04893">
    <property type="entry name" value="Yip1"/>
    <property type="match status" value="1"/>
</dbReference>
<evidence type="ECO:0000256" key="2">
    <source>
        <dbReference type="ARBA" id="ARBA00010596"/>
    </source>
</evidence>
<comment type="caution">
    <text evidence="8">The sequence shown here is derived from an EMBL/GenBank/DDBJ whole genome shotgun (WGS) entry which is preliminary data.</text>
</comment>
<evidence type="ECO:0000259" key="7">
    <source>
        <dbReference type="Pfam" id="PF04893"/>
    </source>
</evidence>